<reference evidence="3 4" key="1">
    <citation type="submission" date="2018-06" db="EMBL/GenBank/DDBJ databases">
        <title>Azoarcus communis strain SWub3 genome.</title>
        <authorList>
            <person name="Zorraquino Salvo V."/>
            <person name="Toubiana D."/>
            <person name="Blumwald E."/>
        </authorList>
    </citation>
    <scope>NUCLEOTIDE SEQUENCE [LARGE SCALE GENOMIC DNA]</scope>
    <source>
        <strain evidence="3 4">SWub3</strain>
    </source>
</reference>
<evidence type="ECO:0000313" key="3">
    <source>
        <dbReference type="EMBL" id="PZA17632.1"/>
    </source>
</evidence>
<dbReference type="Proteomes" id="UP000248259">
    <property type="component" value="Unassembled WGS sequence"/>
</dbReference>
<dbReference type="Pfam" id="PF01075">
    <property type="entry name" value="Glyco_transf_9"/>
    <property type="match status" value="1"/>
</dbReference>
<dbReference type="PANTHER" id="PTHR30160:SF1">
    <property type="entry name" value="LIPOPOLYSACCHARIDE 1,2-N-ACETYLGLUCOSAMINETRANSFERASE-RELATED"/>
    <property type="match status" value="1"/>
</dbReference>
<dbReference type="SUPFAM" id="SSF53756">
    <property type="entry name" value="UDP-Glycosyltransferase/glycogen phosphorylase"/>
    <property type="match status" value="1"/>
</dbReference>
<protein>
    <submittedName>
        <fullName evidence="3">Lipopolysaccharide heptosyltransferase</fullName>
    </submittedName>
</protein>
<gene>
    <name evidence="3" type="ORF">DNK49_06860</name>
</gene>
<dbReference type="GO" id="GO:0009244">
    <property type="term" value="P:lipopolysaccharide core region biosynthetic process"/>
    <property type="evidence" value="ECO:0007669"/>
    <property type="project" value="TreeGrafter"/>
</dbReference>
<evidence type="ECO:0000256" key="1">
    <source>
        <dbReference type="ARBA" id="ARBA00022676"/>
    </source>
</evidence>
<dbReference type="OrthoDB" id="9767552at2"/>
<evidence type="ECO:0000313" key="4">
    <source>
        <dbReference type="Proteomes" id="UP000248259"/>
    </source>
</evidence>
<proteinExistence type="predicted"/>
<dbReference type="AlphaFoldDB" id="A0A323UXS1"/>
<dbReference type="GO" id="GO:0008713">
    <property type="term" value="F:ADP-heptose-lipopolysaccharide heptosyltransferase activity"/>
    <property type="evidence" value="ECO:0007669"/>
    <property type="project" value="TreeGrafter"/>
</dbReference>
<name>A0A323UXS1_9RHOO</name>
<keyword evidence="4" id="KW-1185">Reference proteome</keyword>
<dbReference type="InterPro" id="IPR051199">
    <property type="entry name" value="LPS_LOS_Heptosyltrfase"/>
</dbReference>
<keyword evidence="2 3" id="KW-0808">Transferase</keyword>
<organism evidence="3 4">
    <name type="scientific">Parazoarcus communis SWub3 = DSM 12120</name>
    <dbReference type="NCBI Taxonomy" id="1121029"/>
    <lineage>
        <taxon>Bacteria</taxon>
        <taxon>Pseudomonadati</taxon>
        <taxon>Pseudomonadota</taxon>
        <taxon>Betaproteobacteria</taxon>
        <taxon>Rhodocyclales</taxon>
        <taxon>Zoogloeaceae</taxon>
        <taxon>Parazoarcus</taxon>
    </lineage>
</organism>
<accession>A0A323UXS1</accession>
<sequence>MSRILLVRTSAIGDVVFASPFAEALRHRYPGAFIAWLVEPGIEGLLRGSAAVDALIVWPKQEWLGLLRARRYRELLGRVRAFSRELKAYRFDTAIDLQSLLKSGVLTWLSGARRRIGLASREGSRWLMTEVVPAGGQPGQISSEYRHLALRLGLSDVDFLPRLSLEADVRARVRDRLHRMGLRPGGYAVFAPFTTRPQKHWPEASWQRLALAVRHELRLVPVILGGAAERAAGERLAESGVAFSLAGETGLVEAAALVADAGLVIGVDTGLTHMGVAFARPTVALFGSTRPYLDVGRANASVIWLGVACSPCRRQPTCDGVFACLSGIEPERVVDEAKRVLQWERA</sequence>
<dbReference type="GO" id="GO:0005829">
    <property type="term" value="C:cytosol"/>
    <property type="evidence" value="ECO:0007669"/>
    <property type="project" value="TreeGrafter"/>
</dbReference>
<evidence type="ECO:0000256" key="2">
    <source>
        <dbReference type="ARBA" id="ARBA00022679"/>
    </source>
</evidence>
<keyword evidence="1" id="KW-0328">Glycosyltransferase</keyword>
<dbReference type="PANTHER" id="PTHR30160">
    <property type="entry name" value="TETRAACYLDISACCHARIDE 4'-KINASE-RELATED"/>
    <property type="match status" value="1"/>
</dbReference>
<dbReference type="EMBL" id="QKOE01000003">
    <property type="protein sequence ID" value="PZA17632.1"/>
    <property type="molecule type" value="Genomic_DNA"/>
</dbReference>
<dbReference type="CDD" id="cd03789">
    <property type="entry name" value="GT9_LPS_heptosyltransferase"/>
    <property type="match status" value="1"/>
</dbReference>
<dbReference type="InterPro" id="IPR002201">
    <property type="entry name" value="Glyco_trans_9"/>
</dbReference>
<dbReference type="Gene3D" id="3.40.50.2000">
    <property type="entry name" value="Glycogen Phosphorylase B"/>
    <property type="match status" value="2"/>
</dbReference>
<comment type="caution">
    <text evidence="3">The sequence shown here is derived from an EMBL/GenBank/DDBJ whole genome shotgun (WGS) entry which is preliminary data.</text>
</comment>